<evidence type="ECO:0000256" key="1">
    <source>
        <dbReference type="SAM" id="MobiDB-lite"/>
    </source>
</evidence>
<dbReference type="AlphaFoldDB" id="D5QHD3"/>
<gene>
    <name evidence="2" type="ORF">GXY_12003</name>
</gene>
<dbReference type="HOGENOM" id="CLU_3344804_0_0_5"/>
<evidence type="ECO:0000313" key="2">
    <source>
        <dbReference type="EMBL" id="EFG83506.1"/>
    </source>
</evidence>
<protein>
    <submittedName>
        <fullName evidence="2">Uncharacterized protein</fullName>
    </submittedName>
</protein>
<accession>D5QHD3</accession>
<feature type="compositionally biased region" description="Basic and acidic residues" evidence="1">
    <location>
        <begin position="1"/>
        <end position="20"/>
    </location>
</feature>
<dbReference type="EMBL" id="ADTV01000047">
    <property type="protein sequence ID" value="EFG83506.1"/>
    <property type="molecule type" value="Genomic_DNA"/>
</dbReference>
<comment type="caution">
    <text evidence="2">The sequence shown here is derived from an EMBL/GenBank/DDBJ whole genome shotgun (WGS) entry which is preliminary data.</text>
</comment>
<reference evidence="2 3" key="1">
    <citation type="journal article" date="2010" name="J. Bacteriol.">
        <title>Genome sequence of a cellulose-producing bacterium, Gluconacetobacter hansenii ATCC 23769.</title>
        <authorList>
            <person name="Iyer P.R."/>
            <person name="Geib S.M."/>
            <person name="Catchmark J."/>
            <person name="Kao T.H."/>
            <person name="Tien M."/>
        </authorList>
    </citation>
    <scope>NUCLEOTIDE SEQUENCE [LARGE SCALE GENOMIC DNA]</scope>
    <source>
        <strain evidence="2 3">ATCC 23769</strain>
    </source>
</reference>
<name>D5QHD3_NOVHA</name>
<feature type="region of interest" description="Disordered" evidence="1">
    <location>
        <begin position="1"/>
        <end position="37"/>
    </location>
</feature>
<sequence length="37" mass="4284">MRRTVDVADRMSRIHSRDGRGTCGQQEEISMRQEGHP</sequence>
<organism evidence="2 3">
    <name type="scientific">Novacetimonas hansenii ATCC 23769</name>
    <dbReference type="NCBI Taxonomy" id="714995"/>
    <lineage>
        <taxon>Bacteria</taxon>
        <taxon>Pseudomonadati</taxon>
        <taxon>Pseudomonadota</taxon>
        <taxon>Alphaproteobacteria</taxon>
        <taxon>Acetobacterales</taxon>
        <taxon>Acetobacteraceae</taxon>
        <taxon>Novacetimonas</taxon>
    </lineage>
</organism>
<dbReference type="Proteomes" id="UP000006468">
    <property type="component" value="Chromosome"/>
</dbReference>
<evidence type="ECO:0000313" key="3">
    <source>
        <dbReference type="Proteomes" id="UP000006468"/>
    </source>
</evidence>
<proteinExistence type="predicted"/>